<dbReference type="AlphaFoldDB" id="A0A161RC71"/>
<dbReference type="RefSeq" id="WP_063182034.1">
    <property type="nucleotide sequence ID" value="NZ_LQNT01000011.1"/>
</dbReference>
<dbReference type="InterPro" id="IPR014044">
    <property type="entry name" value="CAP_dom"/>
</dbReference>
<feature type="domain" description="CAP-associated" evidence="2">
    <location>
        <begin position="106"/>
        <end position="241"/>
    </location>
</feature>
<dbReference type="CDD" id="cd05379">
    <property type="entry name" value="CAP_bacterial"/>
    <property type="match status" value="1"/>
</dbReference>
<accession>A0A161RC71</accession>
<reference evidence="3 4" key="1">
    <citation type="submission" date="2016-01" db="EMBL/GenBank/DDBJ databases">
        <title>Whole genome sequencing of Bhargavaea cecembensis T14.</title>
        <authorList>
            <person name="Hong K.W."/>
        </authorList>
    </citation>
    <scope>NUCLEOTIDE SEQUENCE [LARGE SCALE GENOMIC DNA]</scope>
    <source>
        <strain evidence="3 4">T14</strain>
    </source>
</reference>
<dbReference type="Proteomes" id="UP000076490">
    <property type="component" value="Unassembled WGS sequence"/>
</dbReference>
<dbReference type="OrthoDB" id="9783944at2"/>
<dbReference type="InterPro" id="IPR029410">
    <property type="entry name" value="CAP_assoc"/>
</dbReference>
<sequence>MVRRLFGLILLAVLVFVARPLWEEPLSRVVDLSFLDRVDELIADIGGQPAVDQALGKLNEGANSLYAKLEQSVKDERVRQASGGEAEKPELERPESVPITVHNIGIGDTRELVQNELGEPARSTMNEYGVEWHAYHDGYHNFAMVSFDGDDRVNGLFTNQDIIASTSGIAYGSQKASVRAEYGRPLDRIVKGRSAFLIQSNGEYDVFELDNSYVTIFYDLHRTDTVTAVQIIEKDLEQSQNALYGAADADLKEGFERQLFDLTNAARVAHGYGVLDWDGRTAATAVKHSEDMAVNDYFAHENLEGQSPFDRMAEDGIQFRGAGENLAYGQPSSIFAHEGLMNSLGHRKNILNEDYRMLGVGVAFNEEDQPYYTENFLFK</sequence>
<dbReference type="Gene3D" id="3.40.33.10">
    <property type="entry name" value="CAP"/>
    <property type="match status" value="1"/>
</dbReference>
<dbReference type="InterPro" id="IPR035940">
    <property type="entry name" value="CAP_sf"/>
</dbReference>
<dbReference type="GO" id="GO:0008233">
    <property type="term" value="F:peptidase activity"/>
    <property type="evidence" value="ECO:0007669"/>
    <property type="project" value="UniProtKB-KW"/>
</dbReference>
<keyword evidence="3" id="KW-0645">Protease</keyword>
<evidence type="ECO:0000259" key="1">
    <source>
        <dbReference type="Pfam" id="PF00188"/>
    </source>
</evidence>
<feature type="domain" description="SCP" evidence="1">
    <location>
        <begin position="260"/>
        <end position="374"/>
    </location>
</feature>
<dbReference type="Pfam" id="PF00188">
    <property type="entry name" value="CAP"/>
    <property type="match status" value="1"/>
</dbReference>
<name>A0A161RC71_9BACL</name>
<dbReference type="Pfam" id="PF14504">
    <property type="entry name" value="CAP_assoc_N"/>
    <property type="match status" value="1"/>
</dbReference>
<proteinExistence type="predicted"/>
<dbReference type="GO" id="GO:0006508">
    <property type="term" value="P:proteolysis"/>
    <property type="evidence" value="ECO:0007669"/>
    <property type="project" value="UniProtKB-KW"/>
</dbReference>
<dbReference type="PANTHER" id="PTHR31157">
    <property type="entry name" value="SCP DOMAIN-CONTAINING PROTEIN"/>
    <property type="match status" value="1"/>
</dbReference>
<evidence type="ECO:0000313" key="4">
    <source>
        <dbReference type="Proteomes" id="UP000076490"/>
    </source>
</evidence>
<dbReference type="EMBL" id="LQNT01000011">
    <property type="protein sequence ID" value="KZE37102.1"/>
    <property type="molecule type" value="Genomic_DNA"/>
</dbReference>
<protein>
    <submittedName>
        <fullName evidence="3">Serine protease</fullName>
    </submittedName>
</protein>
<keyword evidence="3" id="KW-0378">Hydrolase</keyword>
<gene>
    <name evidence="3" type="ORF">AV656_10990</name>
</gene>
<comment type="caution">
    <text evidence="3">The sequence shown here is derived from an EMBL/GenBank/DDBJ whole genome shotgun (WGS) entry which is preliminary data.</text>
</comment>
<dbReference type="PANTHER" id="PTHR31157:SF1">
    <property type="entry name" value="SCP DOMAIN-CONTAINING PROTEIN"/>
    <property type="match status" value="1"/>
</dbReference>
<dbReference type="SUPFAM" id="SSF55797">
    <property type="entry name" value="PR-1-like"/>
    <property type="match status" value="1"/>
</dbReference>
<organism evidence="3 4">
    <name type="scientific">Bhargavaea cecembensis</name>
    <dbReference type="NCBI Taxonomy" id="394098"/>
    <lineage>
        <taxon>Bacteria</taxon>
        <taxon>Bacillati</taxon>
        <taxon>Bacillota</taxon>
        <taxon>Bacilli</taxon>
        <taxon>Bacillales</taxon>
        <taxon>Caryophanaceae</taxon>
        <taxon>Bhargavaea</taxon>
    </lineage>
</organism>
<evidence type="ECO:0000259" key="2">
    <source>
        <dbReference type="Pfam" id="PF14504"/>
    </source>
</evidence>
<evidence type="ECO:0000313" key="3">
    <source>
        <dbReference type="EMBL" id="KZE37102.1"/>
    </source>
</evidence>